<evidence type="ECO:0000259" key="1">
    <source>
        <dbReference type="Pfam" id="PF13649"/>
    </source>
</evidence>
<dbReference type="InterPro" id="IPR029063">
    <property type="entry name" value="SAM-dependent_MTases_sf"/>
</dbReference>
<keyword evidence="2" id="KW-0489">Methyltransferase</keyword>
<protein>
    <submittedName>
        <fullName evidence="2">Methyltransferase domain-containing protein</fullName>
    </submittedName>
</protein>
<dbReference type="AlphaFoldDB" id="A0A1I6MEZ3"/>
<dbReference type="EMBL" id="FOZL01000001">
    <property type="protein sequence ID" value="SFS14280.1"/>
    <property type="molecule type" value="Genomic_DNA"/>
</dbReference>
<feature type="domain" description="Methyltransferase" evidence="1">
    <location>
        <begin position="101"/>
        <end position="196"/>
    </location>
</feature>
<name>A0A1I6MEZ3_9BACT</name>
<dbReference type="CDD" id="cd02440">
    <property type="entry name" value="AdoMet_MTases"/>
    <property type="match status" value="1"/>
</dbReference>
<dbReference type="GO" id="GO:0032259">
    <property type="term" value="P:methylation"/>
    <property type="evidence" value="ECO:0007669"/>
    <property type="project" value="UniProtKB-KW"/>
</dbReference>
<dbReference type="PANTHER" id="PTHR43464:SF92">
    <property type="entry name" value="SLR1071 PROTEIN"/>
    <property type="match status" value="1"/>
</dbReference>
<accession>A0A1I6MEZ3</accession>
<dbReference type="PANTHER" id="PTHR43464">
    <property type="entry name" value="METHYLTRANSFERASE"/>
    <property type="match status" value="1"/>
</dbReference>
<reference evidence="2 3" key="1">
    <citation type="submission" date="2016-10" db="EMBL/GenBank/DDBJ databases">
        <authorList>
            <person name="de Groot N.N."/>
        </authorList>
    </citation>
    <scope>NUCLEOTIDE SEQUENCE [LARGE SCALE GENOMIC DNA]</scope>
    <source>
        <strain evidence="2 3">DSM 21001</strain>
    </source>
</reference>
<sequence length="282" mass="31574">MPPQFRPANAFVIPPSLLKRIRYHQERTANPFADTIVSDAKVPMSSVDSEISAAAVTERESLFERWSWFYALCREYLFRDHTDEIAGSLFPSEGPRPGTHVVELGCGPGFYSCRLATEFPGIQTTGIDLSEKLLLRAKLRAARRRLVNCDFSLGDACSLPPWIANVDAIVVSRLFLIVPGREAVLSEIHRVLRPGGRCFIAEPTSGFRTRIPLSCMWILSKLTSSPGGSYREPLQAHVMTRPDFSTLIHSQPWESVDLQYDGWYQYAVCQKRKASDPAAEVA</sequence>
<evidence type="ECO:0000313" key="2">
    <source>
        <dbReference type="EMBL" id="SFS14280.1"/>
    </source>
</evidence>
<dbReference type="GO" id="GO:0008168">
    <property type="term" value="F:methyltransferase activity"/>
    <property type="evidence" value="ECO:0007669"/>
    <property type="project" value="UniProtKB-KW"/>
</dbReference>
<gene>
    <name evidence="2" type="ORF">SAMN05421771_2499</name>
</gene>
<keyword evidence="2" id="KW-0808">Transferase</keyword>
<dbReference type="Gene3D" id="3.40.50.150">
    <property type="entry name" value="Vaccinia Virus protein VP39"/>
    <property type="match status" value="1"/>
</dbReference>
<dbReference type="InterPro" id="IPR041698">
    <property type="entry name" value="Methyltransf_25"/>
</dbReference>
<dbReference type="Proteomes" id="UP000199024">
    <property type="component" value="Unassembled WGS sequence"/>
</dbReference>
<dbReference type="STRING" id="474950.SAMN05421771_2499"/>
<organism evidence="2 3">
    <name type="scientific">Granulicella pectinivorans</name>
    <dbReference type="NCBI Taxonomy" id="474950"/>
    <lineage>
        <taxon>Bacteria</taxon>
        <taxon>Pseudomonadati</taxon>
        <taxon>Acidobacteriota</taxon>
        <taxon>Terriglobia</taxon>
        <taxon>Terriglobales</taxon>
        <taxon>Acidobacteriaceae</taxon>
        <taxon>Granulicella</taxon>
    </lineage>
</organism>
<evidence type="ECO:0000313" key="3">
    <source>
        <dbReference type="Proteomes" id="UP000199024"/>
    </source>
</evidence>
<keyword evidence="3" id="KW-1185">Reference proteome</keyword>
<dbReference type="SUPFAM" id="SSF53335">
    <property type="entry name" value="S-adenosyl-L-methionine-dependent methyltransferases"/>
    <property type="match status" value="1"/>
</dbReference>
<proteinExistence type="predicted"/>
<dbReference type="Pfam" id="PF13649">
    <property type="entry name" value="Methyltransf_25"/>
    <property type="match status" value="1"/>
</dbReference>